<comment type="similarity">
    <text evidence="1 6">Belongs to the peptidase S46 family.</text>
</comment>
<reference evidence="7 8" key="1">
    <citation type="submission" date="2014-06" db="EMBL/GenBank/DDBJ databases">
        <title>Draft genome sequence of Idiomarina sp. MCCC 1A10513.</title>
        <authorList>
            <person name="Du J."/>
            <person name="Lai Q."/>
            <person name="Shao Z."/>
        </authorList>
    </citation>
    <scope>NUCLEOTIDE SEQUENCE [LARGE SCALE GENOMIC DNA]</scope>
    <source>
        <strain evidence="7 8">MCCC 1A10513</strain>
    </source>
</reference>
<dbReference type="EC" id="3.4.14.-" evidence="6"/>
<dbReference type="Proteomes" id="UP000053718">
    <property type="component" value="Unassembled WGS sequence"/>
</dbReference>
<keyword evidence="3 6" id="KW-0645">Protease</keyword>
<evidence type="ECO:0000313" key="7">
    <source>
        <dbReference type="EMBL" id="KFZ29251.1"/>
    </source>
</evidence>
<evidence type="ECO:0000256" key="2">
    <source>
        <dbReference type="ARBA" id="ARBA00022438"/>
    </source>
</evidence>
<comment type="caution">
    <text evidence="7">The sequence shown here is derived from an EMBL/GenBank/DDBJ whole genome shotgun (WGS) entry which is preliminary data.</text>
</comment>
<sequence length="718" mass="79644">MKKSLIALALFSSMAAADEGMWMPQQLPEIADKLKAAGLRLDPSELTQLTEFPMGAVVSLGGCSASFVSPQGLVVTNHHCVYGSIAYNSTPENDLLANGFLATSLEDEVSASPGSRIYVTKAVENVTDRVIDDATAQLEGKARVDAIENAYKTIVAECEQDAGHRCSVSSFYGGLEYYLIKQLEIKDVRLVHAPAEGVGKFGGDTDNWMWPRHTGDYAFYRAYVSPEGESAEFSEENVPYQPDFHLKIAQEPLNEGDFVMAIGYPGRTNRHRLPSEVENTFEWSYPQLVERFQDNLAIIAEQTAEDKDAELKYASRVAGLNNYLKNRQGMLDSYANTDLLERKQAEHQALTAWVNSSDENREAYAADLAAIEQLLAQSQAEDRESYYRSLATPRLLGMAQVLYKLSQEQAKPDAEREVGYQERDLPRYQAYVAGMDRSFDAEVEMALDFYNLKNYLQVPAEQRDAEFDAALGLAAQMSDAELRELINSWYANTALTELDTRNELLAATPSQFADHQDVFVQAAVKLYPEQQAQEDEAEELAGQIQQAYANYMRAKIAFMREQGEAVYPDANSTLRVTYGNVTGRDHGTYDGTAWTAFTTLRGIQQKATGEGEFNAPQAQLDAIAAKDYGDYYVESLDSVPVNYLATLDITGGNSGSAVLNGNAELVGLAFDGTLDSIISDWDFNIDNTRSIQVDSRFMLWQMEHVDGADNLLKELGIQ</sequence>
<dbReference type="eggNOG" id="COG3591">
    <property type="taxonomic scope" value="Bacteria"/>
</dbReference>
<name>A0A094J9J3_9GAMM</name>
<keyword evidence="5 6" id="KW-0378">Hydrolase</keyword>
<feature type="signal peptide" evidence="6">
    <location>
        <begin position="1"/>
        <end position="17"/>
    </location>
</feature>
<gene>
    <name evidence="7" type="ORF">IDAT_04305</name>
</gene>
<dbReference type="RefSeq" id="WP_034730984.1">
    <property type="nucleotide sequence ID" value="NZ_JPIN01000004.1"/>
</dbReference>
<evidence type="ECO:0000256" key="1">
    <source>
        <dbReference type="ARBA" id="ARBA00010491"/>
    </source>
</evidence>
<dbReference type="GO" id="GO:0006508">
    <property type="term" value="P:proteolysis"/>
    <property type="evidence" value="ECO:0007669"/>
    <property type="project" value="UniProtKB-KW"/>
</dbReference>
<dbReference type="Pfam" id="PF10459">
    <property type="entry name" value="Peptidase_S46"/>
    <property type="match status" value="1"/>
</dbReference>
<evidence type="ECO:0000313" key="8">
    <source>
        <dbReference type="Proteomes" id="UP000053718"/>
    </source>
</evidence>
<evidence type="ECO:0000256" key="5">
    <source>
        <dbReference type="ARBA" id="ARBA00022801"/>
    </source>
</evidence>
<dbReference type="AlphaFoldDB" id="A0A094J9J3"/>
<dbReference type="PANTHER" id="PTHR38469:SF1">
    <property type="entry name" value="PERIPLASMIC PEPTIDASE SUBFAMILY S1B"/>
    <property type="match status" value="1"/>
</dbReference>
<feature type="chain" id="PRO_5023128562" description="Dipeptidyl-peptidase" evidence="6">
    <location>
        <begin position="18"/>
        <end position="718"/>
    </location>
</feature>
<dbReference type="GO" id="GO:0070009">
    <property type="term" value="F:serine-type aminopeptidase activity"/>
    <property type="evidence" value="ECO:0007669"/>
    <property type="project" value="UniProtKB-UniRule"/>
</dbReference>
<dbReference type="GO" id="GO:0008239">
    <property type="term" value="F:dipeptidyl-peptidase activity"/>
    <property type="evidence" value="ECO:0007669"/>
    <property type="project" value="UniProtKB-UniRule"/>
</dbReference>
<evidence type="ECO:0000256" key="6">
    <source>
        <dbReference type="RuleBase" id="RU366067"/>
    </source>
</evidence>
<organism evidence="7 8">
    <name type="scientific">Pseudidiomarina atlantica</name>
    <dbReference type="NCBI Taxonomy" id="1517416"/>
    <lineage>
        <taxon>Bacteria</taxon>
        <taxon>Pseudomonadati</taxon>
        <taxon>Pseudomonadota</taxon>
        <taxon>Gammaproteobacteria</taxon>
        <taxon>Alteromonadales</taxon>
        <taxon>Idiomarinaceae</taxon>
        <taxon>Pseudidiomarina</taxon>
    </lineage>
</organism>
<dbReference type="STRING" id="1517416.IDAT_04305"/>
<evidence type="ECO:0000256" key="4">
    <source>
        <dbReference type="ARBA" id="ARBA00022729"/>
    </source>
</evidence>
<evidence type="ECO:0000256" key="3">
    <source>
        <dbReference type="ARBA" id="ARBA00022670"/>
    </source>
</evidence>
<keyword evidence="8" id="KW-1185">Reference proteome</keyword>
<dbReference type="PANTHER" id="PTHR38469">
    <property type="entry name" value="PERIPLASMIC PEPTIDASE SUBFAMILY S1B"/>
    <property type="match status" value="1"/>
</dbReference>
<keyword evidence="6" id="KW-0720">Serine protease</keyword>
<dbReference type="OrthoDB" id="9805367at2"/>
<dbReference type="SUPFAM" id="SSF50494">
    <property type="entry name" value="Trypsin-like serine proteases"/>
    <property type="match status" value="2"/>
</dbReference>
<protein>
    <recommendedName>
        <fullName evidence="6">Dipeptidyl-peptidase</fullName>
        <ecNumber evidence="6">3.4.14.-</ecNumber>
    </recommendedName>
</protein>
<dbReference type="InterPro" id="IPR009003">
    <property type="entry name" value="Peptidase_S1_PA"/>
</dbReference>
<keyword evidence="4 6" id="KW-0732">Signal</keyword>
<accession>A0A094J9J3</accession>
<proteinExistence type="inferred from homology"/>
<keyword evidence="2 6" id="KW-0031">Aminopeptidase</keyword>
<dbReference type="GO" id="GO:0043171">
    <property type="term" value="P:peptide catabolic process"/>
    <property type="evidence" value="ECO:0007669"/>
    <property type="project" value="UniProtKB-UniRule"/>
</dbReference>
<comment type="function">
    <text evidence="6">Catalyzes the removal of dipeptides from the N-terminus of oligopeptides.</text>
</comment>
<dbReference type="EMBL" id="JPIN01000004">
    <property type="protein sequence ID" value="KFZ29251.1"/>
    <property type="molecule type" value="Genomic_DNA"/>
</dbReference>
<dbReference type="InterPro" id="IPR019500">
    <property type="entry name" value="Pep_S46"/>
</dbReference>